<dbReference type="InterPro" id="IPR042416">
    <property type="entry name" value="OSTC"/>
</dbReference>
<sequence>MNVIKILQFVEKNVFVFIILSYFLIMAGVVYDMINEPPGMGQSQDEYGHIRPETIMKGSGNGQYVVEGICASFFFIMVSSGFVMVHKATEMTEADRAKPAFAVIGVVISTIGLALIYLFAQVKFGY</sequence>
<dbReference type="KEGG" id="eiv:EIN_327790"/>
<dbReference type="Pfam" id="PF04756">
    <property type="entry name" value="OST3_OST6"/>
    <property type="match status" value="1"/>
</dbReference>
<evidence type="ECO:0000256" key="3">
    <source>
        <dbReference type="ARBA" id="ARBA00022692"/>
    </source>
</evidence>
<name>A0A0A1TXL0_ENTIV</name>
<comment type="subcellular location">
    <subcellularLocation>
        <location evidence="1">Membrane</location>
        <topology evidence="1">Multi-pass membrane protein</topology>
    </subcellularLocation>
</comment>
<evidence type="ECO:0000256" key="5">
    <source>
        <dbReference type="ARBA" id="ARBA00023136"/>
    </source>
</evidence>
<dbReference type="RefSeq" id="XP_004185468.1">
    <property type="nucleotide sequence ID" value="XM_004185420.1"/>
</dbReference>
<reference evidence="7 8" key="1">
    <citation type="submission" date="2012-10" db="EMBL/GenBank/DDBJ databases">
        <authorList>
            <person name="Zafar N."/>
            <person name="Inman J."/>
            <person name="Hall N."/>
            <person name="Lorenzi H."/>
            <person name="Caler E."/>
        </authorList>
    </citation>
    <scope>NUCLEOTIDE SEQUENCE [LARGE SCALE GENOMIC DNA]</scope>
    <source>
        <strain evidence="7 8">IP1</strain>
    </source>
</reference>
<dbReference type="InterPro" id="IPR021149">
    <property type="entry name" value="OligosaccharylTrfase_OST3/OST6"/>
</dbReference>
<evidence type="ECO:0000256" key="4">
    <source>
        <dbReference type="ARBA" id="ARBA00022989"/>
    </source>
</evidence>
<dbReference type="EMBL" id="KB207015">
    <property type="protein sequence ID" value="ELP86122.1"/>
    <property type="molecule type" value="Genomic_DNA"/>
</dbReference>
<dbReference type="GeneID" id="14885177"/>
<dbReference type="GO" id="GO:0008250">
    <property type="term" value="C:oligosaccharyltransferase complex"/>
    <property type="evidence" value="ECO:0007669"/>
    <property type="project" value="InterPro"/>
</dbReference>
<dbReference type="Proteomes" id="UP000014680">
    <property type="component" value="Unassembled WGS sequence"/>
</dbReference>
<dbReference type="OMA" id="WNAPNIP"/>
<keyword evidence="5 6" id="KW-0472">Membrane</keyword>
<comment type="similarity">
    <text evidence="2">Belongs to the OSTC family.</text>
</comment>
<dbReference type="PANTHER" id="PTHR13160:SF4">
    <property type="entry name" value="OLIGOSACCHARYLTRANSFERASE COMPLEX SUBUNIT OSTC"/>
    <property type="match status" value="1"/>
</dbReference>
<evidence type="ECO:0000256" key="2">
    <source>
        <dbReference type="ARBA" id="ARBA00009376"/>
    </source>
</evidence>
<evidence type="ECO:0000313" key="8">
    <source>
        <dbReference type="Proteomes" id="UP000014680"/>
    </source>
</evidence>
<accession>A0A0A1TXL0</accession>
<keyword evidence="4 6" id="KW-1133">Transmembrane helix</keyword>
<organism evidence="7 8">
    <name type="scientific">Entamoeba invadens IP1</name>
    <dbReference type="NCBI Taxonomy" id="370355"/>
    <lineage>
        <taxon>Eukaryota</taxon>
        <taxon>Amoebozoa</taxon>
        <taxon>Evosea</taxon>
        <taxon>Archamoebae</taxon>
        <taxon>Mastigamoebida</taxon>
        <taxon>Entamoebidae</taxon>
        <taxon>Entamoeba</taxon>
    </lineage>
</organism>
<keyword evidence="3 6" id="KW-0812">Transmembrane</keyword>
<feature type="transmembrane region" description="Helical" evidence="6">
    <location>
        <begin position="64"/>
        <end position="85"/>
    </location>
</feature>
<evidence type="ECO:0000256" key="1">
    <source>
        <dbReference type="ARBA" id="ARBA00004141"/>
    </source>
</evidence>
<feature type="transmembrane region" description="Helical" evidence="6">
    <location>
        <begin position="97"/>
        <end position="120"/>
    </location>
</feature>
<protein>
    <submittedName>
        <fullName evidence="7">Uncharacterized protein</fullName>
    </submittedName>
</protein>
<dbReference type="VEuPathDB" id="AmoebaDB:EIN_327790"/>
<evidence type="ECO:0000313" key="7">
    <source>
        <dbReference type="EMBL" id="ELP86122.1"/>
    </source>
</evidence>
<proteinExistence type="inferred from homology"/>
<dbReference type="PANTHER" id="PTHR13160">
    <property type="entry name" value="OLIGOSACCHARYLTRANSFERASE COMPLEX SUBUNIT OSTC"/>
    <property type="match status" value="1"/>
</dbReference>
<dbReference type="AlphaFoldDB" id="A0A0A1TXL0"/>
<dbReference type="OrthoDB" id="10256333at2759"/>
<keyword evidence="8" id="KW-1185">Reference proteome</keyword>
<feature type="transmembrane region" description="Helical" evidence="6">
    <location>
        <begin position="12"/>
        <end position="31"/>
    </location>
</feature>
<evidence type="ECO:0000256" key="6">
    <source>
        <dbReference type="SAM" id="Phobius"/>
    </source>
</evidence>
<gene>
    <name evidence="7" type="ORF">EIN_327790</name>
</gene>